<dbReference type="EMBL" id="LMAI01000004">
    <property type="protein sequence ID" value="KUJ56378.1"/>
    <property type="molecule type" value="Genomic_DNA"/>
</dbReference>
<gene>
    <name evidence="1" type="ORF">AR686_07390</name>
</gene>
<accession>A0A101CHK4</accession>
<protein>
    <submittedName>
        <fullName evidence="1">Kinase</fullName>
    </submittedName>
</protein>
<organism evidence="1 2">
    <name type="scientific">Chryseobacterium aquaticum subsp. greenlandense</name>
    <dbReference type="NCBI Taxonomy" id="345663"/>
    <lineage>
        <taxon>Bacteria</taxon>
        <taxon>Pseudomonadati</taxon>
        <taxon>Bacteroidota</taxon>
        <taxon>Flavobacteriia</taxon>
        <taxon>Flavobacteriales</taxon>
        <taxon>Weeksellaceae</taxon>
        <taxon>Chryseobacterium group</taxon>
        <taxon>Chryseobacterium</taxon>
    </lineage>
</organism>
<dbReference type="RefSeq" id="WP_059136344.1">
    <property type="nucleotide sequence ID" value="NZ_LMAI01000004.1"/>
</dbReference>
<proteinExistence type="predicted"/>
<keyword evidence="1" id="KW-0418">Kinase</keyword>
<name>A0A101CHK4_9FLAO</name>
<dbReference type="Proteomes" id="UP000054388">
    <property type="component" value="Unassembled WGS sequence"/>
</dbReference>
<dbReference type="GO" id="GO:0016301">
    <property type="term" value="F:kinase activity"/>
    <property type="evidence" value="ECO:0007669"/>
    <property type="project" value="UniProtKB-KW"/>
</dbReference>
<sequence length="329" mass="37791">MSDILYYPYINVPDNDWTIRTLLYYKDIAAIVPQEYLWQPERNYDPFMMELVRMSLIVPVNPIEIFDEPWEVTKPFVTEIEKNKNSLEKAQNRFNNSQRNLVHSQKFSSARIHADKFDDNVFYSLENLGLASRAEGNWYAVETKTADQLMKFVATIIGAKTNRIPTTDNLRSRFYSIKNLKNQKKRQTILESLIPFPQNIKLDKMLRFKEKHIDLLDAFTSRVELLVLDPTVIDGTDLFNEKIRELVIRKGELTAKMGESQIGNIIFGSVCGIIGATQGIAATGDLKSMLWGLPGFANAVYSAMKIEKAEKVFDQSGMKYLALVDKKLR</sequence>
<dbReference type="AlphaFoldDB" id="A0A101CHK4"/>
<comment type="caution">
    <text evidence="1">The sequence shown here is derived from an EMBL/GenBank/DDBJ whole genome shotgun (WGS) entry which is preliminary data.</text>
</comment>
<evidence type="ECO:0000313" key="2">
    <source>
        <dbReference type="Proteomes" id="UP000054388"/>
    </source>
</evidence>
<evidence type="ECO:0000313" key="1">
    <source>
        <dbReference type="EMBL" id="KUJ56378.1"/>
    </source>
</evidence>
<keyword evidence="1" id="KW-0808">Transferase</keyword>
<reference evidence="1 2" key="1">
    <citation type="submission" date="2015-10" db="EMBL/GenBank/DDBJ databases">
        <title>Genome sequence of Chryseobacterium greenlandense.</title>
        <authorList>
            <person name="Newman J."/>
            <person name="Fischer K."/>
            <person name="Miller J."/>
        </authorList>
    </citation>
    <scope>NUCLEOTIDE SEQUENCE [LARGE SCALE GENOMIC DNA]</scope>
    <source>
        <strain evidence="1 2">UMB34</strain>
    </source>
</reference>